<sequence length="185" mass="20469">MATEVRTFYTPSATTHISSHAPAAVDELISKYSSTMVTASSIHSASHLTLKNPRRNILQRVVDHIQLGYYRYEVTFGLYVMTPGEKLVANTFVIVVLSLLFWALVLYFPSLLYQKLSRLVWLLTGHSGEEMGAAFGILDSHVSPASSAFSAAANLSFYCFSVVQNGAFFRLSFSSYGRHDLAKSN</sequence>
<keyword evidence="2 6" id="KW-0812">Transmembrane</keyword>
<evidence type="ECO:0000256" key="3">
    <source>
        <dbReference type="ARBA" id="ARBA00022824"/>
    </source>
</evidence>
<evidence type="ECO:0000256" key="4">
    <source>
        <dbReference type="ARBA" id="ARBA00022989"/>
    </source>
</evidence>
<comment type="subcellular location">
    <subcellularLocation>
        <location evidence="1">Endoplasmic reticulum membrane</location>
        <topology evidence="1">Multi-pass membrane protein</topology>
    </subcellularLocation>
</comment>
<protein>
    <submittedName>
        <fullName evidence="7">Uncharacterized protein</fullName>
    </submittedName>
</protein>
<dbReference type="Proteomes" id="UP000001699">
    <property type="component" value="Unassembled WGS sequence"/>
</dbReference>
<evidence type="ECO:0000256" key="1">
    <source>
        <dbReference type="ARBA" id="ARBA00004477"/>
    </source>
</evidence>
<gene>
    <name evidence="7" type="ORF">AFUB_032180</name>
</gene>
<evidence type="ECO:0000256" key="5">
    <source>
        <dbReference type="ARBA" id="ARBA00023136"/>
    </source>
</evidence>
<dbReference type="OrthoDB" id="202672at2759"/>
<dbReference type="Pfam" id="PF11779">
    <property type="entry name" value="SPT_ssu-like"/>
    <property type="match status" value="1"/>
</dbReference>
<dbReference type="AlphaFoldDB" id="B0XV80"/>
<feature type="transmembrane region" description="Helical" evidence="6">
    <location>
        <begin position="87"/>
        <end position="108"/>
    </location>
</feature>
<evidence type="ECO:0000256" key="2">
    <source>
        <dbReference type="ARBA" id="ARBA00022692"/>
    </source>
</evidence>
<reference evidence="7 8" key="1">
    <citation type="journal article" date="2008" name="PLoS Genet.">
        <title>Genomic islands in the pathogenic filamentous fungus Aspergillus fumigatus.</title>
        <authorList>
            <person name="Fedorova N.D."/>
            <person name="Khaldi N."/>
            <person name="Joardar V.S."/>
            <person name="Maiti R."/>
            <person name="Amedeo P."/>
            <person name="Anderson M.J."/>
            <person name="Crabtree J."/>
            <person name="Silva J.C."/>
            <person name="Badger J.H."/>
            <person name="Albarraq A."/>
            <person name="Angiuoli S."/>
            <person name="Bussey H."/>
            <person name="Bowyer P."/>
            <person name="Cotty P.J."/>
            <person name="Dyer P.S."/>
            <person name="Egan A."/>
            <person name="Galens K."/>
            <person name="Fraser-Liggett C.M."/>
            <person name="Haas B.J."/>
            <person name="Inman J.M."/>
            <person name="Kent R."/>
            <person name="Lemieux S."/>
            <person name="Malavazi I."/>
            <person name="Orvis J."/>
            <person name="Roemer T."/>
            <person name="Ronning C.M."/>
            <person name="Sundaram J.P."/>
            <person name="Sutton G."/>
            <person name="Turner G."/>
            <person name="Venter J.C."/>
            <person name="White O.R."/>
            <person name="Whitty B.R."/>
            <person name="Youngman P."/>
            <person name="Wolfe K.H."/>
            <person name="Goldman G.H."/>
            <person name="Wortman J.R."/>
            <person name="Jiang B."/>
            <person name="Denning D.W."/>
            <person name="Nierman W.C."/>
        </authorList>
    </citation>
    <scope>NUCLEOTIDE SEQUENCE [LARGE SCALE GENOMIC DNA]</scope>
    <source>
        <strain evidence="8">CBS 144.89 / FGSC A1163 / CEA10</strain>
    </source>
</reference>
<keyword evidence="4 6" id="KW-1133">Transmembrane helix</keyword>
<evidence type="ECO:0000313" key="7">
    <source>
        <dbReference type="EMBL" id="EDP55155.1"/>
    </source>
</evidence>
<keyword evidence="5 6" id="KW-0472">Membrane</keyword>
<dbReference type="HOGENOM" id="CLU_123432_0_0_1"/>
<keyword evidence="8" id="KW-1185">Reference proteome</keyword>
<keyword evidence="3" id="KW-0256">Endoplasmic reticulum</keyword>
<name>B0XV80_ASPFC</name>
<evidence type="ECO:0000256" key="6">
    <source>
        <dbReference type="SAM" id="Phobius"/>
    </source>
</evidence>
<dbReference type="EMBL" id="DS499595">
    <property type="protein sequence ID" value="EDP55155.1"/>
    <property type="molecule type" value="Genomic_DNA"/>
</dbReference>
<accession>B0XV80</accession>
<dbReference type="GO" id="GO:0005789">
    <property type="term" value="C:endoplasmic reticulum membrane"/>
    <property type="evidence" value="ECO:0007669"/>
    <property type="project" value="UniProtKB-SubCell"/>
</dbReference>
<dbReference type="InterPro" id="IPR024512">
    <property type="entry name" value="Ser_palmitoyltrfase_ssu-like"/>
</dbReference>
<evidence type="ECO:0000313" key="8">
    <source>
        <dbReference type="Proteomes" id="UP000001699"/>
    </source>
</evidence>
<organism evidence="7 8">
    <name type="scientific">Aspergillus fumigatus (strain CBS 144.89 / FGSC A1163 / CEA10)</name>
    <name type="common">Neosartorya fumigata</name>
    <dbReference type="NCBI Taxonomy" id="451804"/>
    <lineage>
        <taxon>Eukaryota</taxon>
        <taxon>Fungi</taxon>
        <taxon>Dikarya</taxon>
        <taxon>Ascomycota</taxon>
        <taxon>Pezizomycotina</taxon>
        <taxon>Eurotiomycetes</taxon>
        <taxon>Eurotiomycetidae</taxon>
        <taxon>Eurotiales</taxon>
        <taxon>Aspergillaceae</taxon>
        <taxon>Aspergillus</taxon>
        <taxon>Aspergillus subgen. Fumigati</taxon>
    </lineage>
</organism>
<proteinExistence type="predicted"/>